<dbReference type="Gene3D" id="3.40.50.720">
    <property type="entry name" value="NAD(P)-binding Rossmann-like Domain"/>
    <property type="match status" value="1"/>
</dbReference>
<dbReference type="PANTHER" id="PTHR42813:SF4">
    <property type="entry name" value="NADP-DEPENDENT ISOPROPANOL DEHYDROGENASE"/>
    <property type="match status" value="1"/>
</dbReference>
<dbReference type="Gene3D" id="3.90.180.10">
    <property type="entry name" value="Medium-chain alcohol dehydrogenases, catalytic domain"/>
    <property type="match status" value="1"/>
</dbReference>
<dbReference type="Pfam" id="PF00107">
    <property type="entry name" value="ADH_zinc_N"/>
    <property type="match status" value="1"/>
</dbReference>
<dbReference type="GO" id="GO:0016616">
    <property type="term" value="F:oxidoreductase activity, acting on the CH-OH group of donors, NAD or NADP as acceptor"/>
    <property type="evidence" value="ECO:0007669"/>
    <property type="project" value="UniProtKB-ARBA"/>
</dbReference>
<evidence type="ECO:0000256" key="1">
    <source>
        <dbReference type="ARBA" id="ARBA00001947"/>
    </source>
</evidence>
<evidence type="ECO:0000256" key="4">
    <source>
        <dbReference type="ARBA" id="ARBA00022833"/>
    </source>
</evidence>
<evidence type="ECO:0000313" key="8">
    <source>
        <dbReference type="Proteomes" id="UP000002457"/>
    </source>
</evidence>
<comment type="similarity">
    <text evidence="2">Belongs to the zinc-containing alcohol dehydrogenase family.</text>
</comment>
<dbReference type="InterPro" id="IPR011032">
    <property type="entry name" value="GroES-like_sf"/>
</dbReference>
<dbReference type="SUPFAM" id="SSF50129">
    <property type="entry name" value="GroES-like"/>
    <property type="match status" value="1"/>
</dbReference>
<dbReference type="AlphaFoldDB" id="B8GI04"/>
<reference evidence="7 8" key="1">
    <citation type="journal article" date="2015" name="Genome Announc.">
        <title>Complete Genome Sequence of Methanosphaerula palustris E1-9CT, a Hydrogenotrophic Methanogen Isolated from a Minerotrophic Fen Peatland.</title>
        <authorList>
            <person name="Cadillo-Quiroz H."/>
            <person name="Browne P."/>
            <person name="Kyrpides N."/>
            <person name="Woyke T."/>
            <person name="Goodwin L."/>
            <person name="Detter C."/>
            <person name="Yavitt J.B."/>
            <person name="Zinder S.H."/>
        </authorList>
    </citation>
    <scope>NUCLEOTIDE SEQUENCE [LARGE SCALE GENOMIC DNA]</scope>
    <source>
        <strain evidence="8">ATCC BAA-1556 / DSM 19958 / E1-9c</strain>
    </source>
</reference>
<evidence type="ECO:0000259" key="5">
    <source>
        <dbReference type="Pfam" id="PF00107"/>
    </source>
</evidence>
<dbReference type="GeneID" id="7270020"/>
<dbReference type="CDD" id="cd08285">
    <property type="entry name" value="NADP_ADH"/>
    <property type="match status" value="1"/>
</dbReference>
<dbReference type="HOGENOM" id="CLU_026673_11_3_2"/>
<evidence type="ECO:0000259" key="6">
    <source>
        <dbReference type="Pfam" id="PF08240"/>
    </source>
</evidence>
<comment type="cofactor">
    <cofactor evidence="1">
        <name>Zn(2+)</name>
        <dbReference type="ChEBI" id="CHEBI:29105"/>
    </cofactor>
</comment>
<dbReference type="Pfam" id="PF08240">
    <property type="entry name" value="ADH_N"/>
    <property type="match status" value="1"/>
</dbReference>
<dbReference type="GO" id="GO:0030554">
    <property type="term" value="F:adenyl nucleotide binding"/>
    <property type="evidence" value="ECO:0007669"/>
    <property type="project" value="UniProtKB-ARBA"/>
</dbReference>
<dbReference type="KEGG" id="mpl:Mpal_1415"/>
<accession>B8GI04</accession>
<sequence length="352" mass="37138">MKGYAMIKLGEAGWVNKIMPKCGPRDCICRPLALAPCTSDVHVVWENAIGELPGRILGHEALGIVDEVGSEVKLFKPGDRVIVGAITPNWDNEAAQRGFSSQTGGIMGAYEFTAKKDGTFAEYFHVNQADNNMAMLPDGMDPVAGVMITDMMTTGFMGAENAGIQLGADVAVIGIGPVGLCAIGGAKMRGASRIFAVGSRPTPVKVAKMYGATDIIDYHNGDTAQQIIDATDGAGVDAVVVAGGGPDILMDAIKMAKAGSKISNCNFFSGADTLPLPRLDWGSGMANKDIITGLCPGGRVRLERLAKLITYGRFDPMPMATHVFHGLDHIEEALLMMKKKAGDVIKPVVICE</sequence>
<feature type="domain" description="Alcohol dehydrogenase-like N-terminal" evidence="6">
    <location>
        <begin position="24"/>
        <end position="129"/>
    </location>
</feature>
<dbReference type="InterPro" id="IPR013149">
    <property type="entry name" value="ADH-like_C"/>
</dbReference>
<keyword evidence="8" id="KW-1185">Reference proteome</keyword>
<dbReference type="STRING" id="521011.Mpal_1415"/>
<feature type="domain" description="Alcohol dehydrogenase-like C-terminal" evidence="5">
    <location>
        <begin position="177"/>
        <end position="279"/>
    </location>
</feature>
<dbReference type="GO" id="GO:0044281">
    <property type="term" value="P:small molecule metabolic process"/>
    <property type="evidence" value="ECO:0007669"/>
    <property type="project" value="UniProtKB-ARBA"/>
</dbReference>
<name>B8GI04_METPE</name>
<dbReference type="EMBL" id="CP001338">
    <property type="protein sequence ID" value="ACL16744.1"/>
    <property type="molecule type" value="Genomic_DNA"/>
</dbReference>
<gene>
    <name evidence="7" type="ordered locus">Mpal_1415</name>
</gene>
<evidence type="ECO:0000256" key="2">
    <source>
        <dbReference type="ARBA" id="ARBA00008072"/>
    </source>
</evidence>
<dbReference type="GO" id="GO:0043168">
    <property type="term" value="F:anion binding"/>
    <property type="evidence" value="ECO:0007669"/>
    <property type="project" value="UniProtKB-ARBA"/>
</dbReference>
<keyword evidence="3" id="KW-0479">Metal-binding</keyword>
<dbReference type="OrthoDB" id="9358at2157"/>
<dbReference type="RefSeq" id="WP_012618063.1">
    <property type="nucleotide sequence ID" value="NC_011832.1"/>
</dbReference>
<dbReference type="SUPFAM" id="SSF51735">
    <property type="entry name" value="NAD(P)-binding Rossmann-fold domains"/>
    <property type="match status" value="1"/>
</dbReference>
<dbReference type="InterPro" id="IPR013154">
    <property type="entry name" value="ADH-like_N"/>
</dbReference>
<dbReference type="eggNOG" id="arCOG01459">
    <property type="taxonomic scope" value="Archaea"/>
</dbReference>
<evidence type="ECO:0000256" key="3">
    <source>
        <dbReference type="ARBA" id="ARBA00022723"/>
    </source>
</evidence>
<protein>
    <submittedName>
        <fullName evidence="7">Alcohol dehydrogenase zinc-binding domain protein</fullName>
    </submittedName>
</protein>
<dbReference type="InterPro" id="IPR036291">
    <property type="entry name" value="NAD(P)-bd_dom_sf"/>
</dbReference>
<dbReference type="PANTHER" id="PTHR42813">
    <property type="entry name" value="ZINC-TYPE ALCOHOL DEHYDROGENASE-LIKE"/>
    <property type="match status" value="1"/>
</dbReference>
<evidence type="ECO:0000313" key="7">
    <source>
        <dbReference type="EMBL" id="ACL16744.1"/>
    </source>
</evidence>
<dbReference type="GO" id="GO:0046872">
    <property type="term" value="F:metal ion binding"/>
    <property type="evidence" value="ECO:0007669"/>
    <property type="project" value="UniProtKB-KW"/>
</dbReference>
<organism evidence="7 8">
    <name type="scientific">Methanosphaerula palustris (strain ATCC BAA-1556 / DSM 19958 / E1-9c)</name>
    <dbReference type="NCBI Taxonomy" id="521011"/>
    <lineage>
        <taxon>Archaea</taxon>
        <taxon>Methanobacteriati</taxon>
        <taxon>Methanobacteriota</taxon>
        <taxon>Stenosarchaea group</taxon>
        <taxon>Methanomicrobia</taxon>
        <taxon>Methanomicrobiales</taxon>
        <taxon>Methanoregulaceae</taxon>
        <taxon>Methanosphaerula</taxon>
    </lineage>
</organism>
<dbReference type="Proteomes" id="UP000002457">
    <property type="component" value="Chromosome"/>
</dbReference>
<proteinExistence type="inferred from homology"/>
<keyword evidence="4" id="KW-0862">Zinc</keyword>